<dbReference type="PANTHER" id="PTHR33840:SF1">
    <property type="entry name" value="TLE1 PHOSPHOLIPASE DOMAIN-CONTAINING PROTEIN"/>
    <property type="match status" value="1"/>
</dbReference>
<evidence type="ECO:0000313" key="2">
    <source>
        <dbReference type="EMBL" id="CAD9238149.1"/>
    </source>
</evidence>
<gene>
    <name evidence="2" type="ORF">CCAE0312_LOCUS10251</name>
</gene>
<protein>
    <recommendedName>
        <fullName evidence="1">T6SS Phospholipase effector Tle1-like catalytic domain-containing protein</fullName>
    </recommendedName>
</protein>
<dbReference type="AlphaFoldDB" id="A0A7S1XHT8"/>
<organism evidence="2">
    <name type="scientific">Compsopogon caeruleus</name>
    <dbReference type="NCBI Taxonomy" id="31354"/>
    <lineage>
        <taxon>Eukaryota</taxon>
        <taxon>Rhodophyta</taxon>
        <taxon>Compsopogonophyceae</taxon>
        <taxon>Compsopogonales</taxon>
        <taxon>Compsopogonaceae</taxon>
        <taxon>Compsopogon</taxon>
    </lineage>
</organism>
<dbReference type="Pfam" id="PF09994">
    <property type="entry name" value="T6SS_Tle1-like_cat"/>
    <property type="match status" value="1"/>
</dbReference>
<sequence>MARGKPQRMKHRLIFSSSHGQLDPVQSPMECIKLSSTTVRRPPKLGWDVGHTTANHAVLGQMESTAGVGTGESEYDRIAGGGLGIGIDQNIQQLYSFLSWNYNEGDEIYMFGFSRGAYTVRSLAGLMNHSGLTPRSELQWVKEAYDLYREKVPIDSDEARAFREAHGVRVPIKLLACFDTVGALGLPFDDAASKRINERYEFHDTNLSKLIENAIHMLSIDEERKAFFPTKMNAHPEVGNQLTQLYFPGTHGGVGGGSSETEPLSDSVLHFLVGEMKRRGLGLEFVEDEIPLGDPTARIDPGKPSRLWKLIDRLTGRRIREIHSLDELHLPSVRLRYKARSEWRPESLRAFDAQILA</sequence>
<dbReference type="PANTHER" id="PTHR33840">
    <property type="match status" value="1"/>
</dbReference>
<proteinExistence type="predicted"/>
<dbReference type="EMBL" id="HBGH01018442">
    <property type="protein sequence ID" value="CAD9238149.1"/>
    <property type="molecule type" value="Transcribed_RNA"/>
</dbReference>
<feature type="domain" description="T6SS Phospholipase effector Tle1-like catalytic" evidence="1">
    <location>
        <begin position="66"/>
        <end position="274"/>
    </location>
</feature>
<reference evidence="2" key="1">
    <citation type="submission" date="2021-01" db="EMBL/GenBank/DDBJ databases">
        <authorList>
            <person name="Corre E."/>
            <person name="Pelletier E."/>
            <person name="Niang G."/>
            <person name="Scheremetjew M."/>
            <person name="Finn R."/>
            <person name="Kale V."/>
            <person name="Holt S."/>
            <person name="Cochrane G."/>
            <person name="Meng A."/>
            <person name="Brown T."/>
            <person name="Cohen L."/>
        </authorList>
    </citation>
    <scope>NUCLEOTIDE SEQUENCE</scope>
    <source>
        <strain evidence="2">SAG 36.94</strain>
    </source>
</reference>
<name>A0A7S1XHT8_9RHOD</name>
<evidence type="ECO:0000259" key="1">
    <source>
        <dbReference type="Pfam" id="PF09994"/>
    </source>
</evidence>
<accession>A0A7S1XHT8</accession>
<dbReference type="InterPro" id="IPR018712">
    <property type="entry name" value="Tle1-like_cat"/>
</dbReference>